<evidence type="ECO:0000313" key="3">
    <source>
        <dbReference type="Proteomes" id="UP000006548"/>
    </source>
</evidence>
<protein>
    <submittedName>
        <fullName evidence="2">Uncharacterized protein</fullName>
    </submittedName>
</protein>
<accession>A0A1P8AQA9</accession>
<evidence type="ECO:0000313" key="2">
    <source>
        <dbReference type="EMBL" id="ANM58829.1"/>
    </source>
</evidence>
<sequence>MALVQGVGKLVQVAVKLVQEVEKLVQVVVKLVWVGETSVLVVVIQVVVRRLELKRAGFVVVVEAELRG</sequence>
<dbReference type="InParanoid" id="A0A1P8AQA9"/>
<reference evidence="2 3" key="1">
    <citation type="journal article" date="2000" name="Nature">
        <title>Sequence and analysis of chromosome 1 of the plant Arabidopsis thaliana.</title>
        <authorList>
            <person name="Theologis A."/>
            <person name="Ecker J.R."/>
            <person name="Palm C.J."/>
            <person name="Federspiel N.A."/>
            <person name="Kaul S."/>
            <person name="White O."/>
            <person name="Alonso J."/>
            <person name="Altafi H."/>
            <person name="Araujo R."/>
            <person name="Bowman C.L."/>
            <person name="Brooks S.Y."/>
            <person name="Buehler E."/>
            <person name="Chan A."/>
            <person name="Chao Q."/>
            <person name="Chen H."/>
            <person name="Cheuk R.F."/>
            <person name="Chin C.W."/>
            <person name="Chung M.K."/>
            <person name="Conn L."/>
            <person name="Conway A.B."/>
            <person name="Conway A.R."/>
            <person name="Creasy T.H."/>
            <person name="Dewar K."/>
            <person name="Dunn P."/>
            <person name="Etgu P."/>
            <person name="Feldblyum T.V."/>
            <person name="Feng J."/>
            <person name="Fong B."/>
            <person name="Fujii C.Y."/>
            <person name="Gill J.E."/>
            <person name="Goldsmith A.D."/>
            <person name="Haas B."/>
            <person name="Hansen N.F."/>
            <person name="Hughes B."/>
            <person name="Huizar L."/>
            <person name="Hunter J.L."/>
            <person name="Jenkins J."/>
            <person name="Johnson-Hopson C."/>
            <person name="Khan S."/>
            <person name="Khaykin E."/>
            <person name="Kim C.J."/>
            <person name="Koo H.L."/>
            <person name="Kremenetskaia I."/>
            <person name="Kurtz D.B."/>
            <person name="Kwan A."/>
            <person name="Lam B."/>
            <person name="Langin-Hooper S."/>
            <person name="Lee A."/>
            <person name="Lee J.M."/>
            <person name="Lenz C.A."/>
            <person name="Li J.H."/>
            <person name="Li Y."/>
            <person name="Lin X."/>
            <person name="Liu S.X."/>
            <person name="Liu Z.A."/>
            <person name="Luros J.S."/>
            <person name="Maiti R."/>
            <person name="Marziali A."/>
            <person name="Militscher J."/>
            <person name="Miranda M."/>
            <person name="Nguyen M."/>
            <person name="Nierman W.C."/>
            <person name="Osborne B.I."/>
            <person name="Pai G."/>
            <person name="Peterson J."/>
            <person name="Pham P.K."/>
            <person name="Rizzo M."/>
            <person name="Rooney T."/>
            <person name="Rowley D."/>
            <person name="Sakano H."/>
            <person name="Salzberg S.L."/>
            <person name="Schwartz J.R."/>
            <person name="Shinn P."/>
            <person name="Southwick A.M."/>
            <person name="Sun H."/>
            <person name="Tallon L.J."/>
            <person name="Tambunga G."/>
            <person name="Toriumi M.J."/>
            <person name="Town C.D."/>
            <person name="Utterback T."/>
            <person name="Van Aken S."/>
            <person name="Vaysberg M."/>
            <person name="Vysotskaia V.S."/>
            <person name="Walker M."/>
            <person name="Wu D."/>
            <person name="Yu G."/>
            <person name="Fraser C.M."/>
            <person name="Venter J.C."/>
            <person name="Davis R.W."/>
        </authorList>
    </citation>
    <scope>NUCLEOTIDE SEQUENCE [LARGE SCALE GENOMIC DNA]</scope>
    <source>
        <strain evidence="3">cv. Columbia</strain>
    </source>
</reference>
<dbReference type="Proteomes" id="UP000006548">
    <property type="component" value="Chromosome 1"/>
</dbReference>
<reference evidence="3" key="2">
    <citation type="journal article" date="2017" name="Plant J.">
        <title>Araport11: a complete reannotation of the Arabidopsis thaliana reference genome.</title>
        <authorList>
            <person name="Cheng C.Y."/>
            <person name="Krishnakumar V."/>
            <person name="Chan A.P."/>
            <person name="Thibaud-Nissen F."/>
            <person name="Schobel S."/>
            <person name="Town C.D."/>
        </authorList>
    </citation>
    <scope>GENOME REANNOTATION</scope>
    <source>
        <strain evidence="3">cv. Columbia</strain>
    </source>
</reference>
<organism evidence="2 3">
    <name type="scientific">Arabidopsis thaliana</name>
    <name type="common">Mouse-ear cress</name>
    <dbReference type="NCBI Taxonomy" id="3702"/>
    <lineage>
        <taxon>Eukaryota</taxon>
        <taxon>Viridiplantae</taxon>
        <taxon>Streptophyta</taxon>
        <taxon>Embryophyta</taxon>
        <taxon>Tracheophyta</taxon>
        <taxon>Spermatophyta</taxon>
        <taxon>Magnoliopsida</taxon>
        <taxon>eudicotyledons</taxon>
        <taxon>Gunneridae</taxon>
        <taxon>Pentapetalae</taxon>
        <taxon>rosids</taxon>
        <taxon>malvids</taxon>
        <taxon>Brassicales</taxon>
        <taxon>Brassicaceae</taxon>
        <taxon>Camelineae</taxon>
        <taxon>Arabidopsis</taxon>
    </lineage>
</organism>
<dbReference type="AlphaFoldDB" id="A0A1P8AQA9"/>
<dbReference type="SMR" id="A0A1P8AQA9"/>
<dbReference type="TAIR" id="AT1G68723"/>
<gene>
    <name evidence="1 2" type="ordered locus">At1g68723</name>
</gene>
<evidence type="ECO:0000313" key="1">
    <source>
        <dbReference type="Araport" id="AT1G68723"/>
    </source>
</evidence>
<dbReference type="KEGG" id="ath:AT1G68723"/>
<keyword evidence="3" id="KW-1185">Reference proteome</keyword>
<name>A0A1P8AQA9_ARATH</name>
<dbReference type="Araport" id="AT1G68723"/>
<dbReference type="GeneID" id="28717410"/>
<proteinExistence type="predicted"/>
<dbReference type="RefSeq" id="NP_001321238.1">
    <property type="nucleotide sequence ID" value="NM_001334379.1"/>
</dbReference>
<dbReference type="EMBL" id="CP002684">
    <property type="protein sequence ID" value="ANM58829.1"/>
    <property type="molecule type" value="Genomic_DNA"/>
</dbReference>